<protein>
    <recommendedName>
        <fullName evidence="2">Protein kinase domain-containing protein</fullName>
    </recommendedName>
</protein>
<dbReference type="AlphaFoldDB" id="A0A9W8GBN2"/>
<dbReference type="SMART" id="SM00220">
    <property type="entry name" value="S_TKc"/>
    <property type="match status" value="1"/>
</dbReference>
<feature type="domain" description="Protein kinase" evidence="2">
    <location>
        <begin position="80"/>
        <end position="500"/>
    </location>
</feature>
<dbReference type="GO" id="GO:0004674">
    <property type="term" value="F:protein serine/threonine kinase activity"/>
    <property type="evidence" value="ECO:0007669"/>
    <property type="project" value="TreeGrafter"/>
</dbReference>
<gene>
    <name evidence="3" type="ORF">GGI25_000999</name>
</gene>
<dbReference type="SUPFAM" id="SSF56112">
    <property type="entry name" value="Protein kinase-like (PK-like)"/>
    <property type="match status" value="1"/>
</dbReference>
<sequence>MAAHESTRLYTVPIKDTKRPDAQVTGCLPQLDISRCMPPAATAMDPSVKSPHLNAIASLSSNDTLASFDARSELPLVAHVDRTKVLGSGQYSTVCLGLLGHSLSTAASASATTGLSIGEGNGAVPCAIKIPHTNNLDARELGLIEAAAFWQLGPTPAATVECFGLINLGDLNGEPQGHCIVHSWPSVAEQAISGKGEWALVLEYCERGPSWLWMLENRSAMDAELFFVWARQLTLALISLKAGGMAHMDIKGHNVLLDRNGDIRLADFTAAKFSTEALGAMREACPVFAPLDYPPYTDFSGTIPYSAPESLATSSQIIRSGEDLHKMDVYSLGVTLYTLFVSGREPYATVKSSVEQMLLASKGAFWEWEERHSLTTLPPAPTPTNTNSGTAPTSPADSPINNIFGTYTLPSSPVSAAAAVPLQSLSRSLSIGTSSAKPLVRRRTLRSRKTAPKEFRKFLNGDPLPANIEALLCAMVNPDPRKRPDASEILRVLDSIEPDIFEP</sequence>
<feature type="region of interest" description="Disordered" evidence="1">
    <location>
        <begin position="375"/>
        <end position="394"/>
    </location>
</feature>
<accession>A0A9W8GBN2</accession>
<dbReference type="InterPro" id="IPR051681">
    <property type="entry name" value="Ser/Thr_Kinases-Pseudokinases"/>
</dbReference>
<dbReference type="PROSITE" id="PS00108">
    <property type="entry name" value="PROTEIN_KINASE_ST"/>
    <property type="match status" value="1"/>
</dbReference>
<reference evidence="3" key="1">
    <citation type="submission" date="2022-07" db="EMBL/GenBank/DDBJ databases">
        <title>Phylogenomic reconstructions and comparative analyses of Kickxellomycotina fungi.</title>
        <authorList>
            <person name="Reynolds N.K."/>
            <person name="Stajich J.E."/>
            <person name="Barry K."/>
            <person name="Grigoriev I.V."/>
            <person name="Crous P."/>
            <person name="Smith M.E."/>
        </authorList>
    </citation>
    <scope>NUCLEOTIDE SEQUENCE</scope>
    <source>
        <strain evidence="3">NRRL 3115</strain>
    </source>
</reference>
<dbReference type="Pfam" id="PF00069">
    <property type="entry name" value="Pkinase"/>
    <property type="match status" value="1"/>
</dbReference>
<dbReference type="Proteomes" id="UP001151518">
    <property type="component" value="Unassembled WGS sequence"/>
</dbReference>
<name>A0A9W8GBN2_9FUNG</name>
<dbReference type="InterPro" id="IPR008271">
    <property type="entry name" value="Ser/Thr_kinase_AS"/>
</dbReference>
<evidence type="ECO:0000259" key="2">
    <source>
        <dbReference type="PROSITE" id="PS50011"/>
    </source>
</evidence>
<dbReference type="InterPro" id="IPR011009">
    <property type="entry name" value="Kinase-like_dom_sf"/>
</dbReference>
<dbReference type="PANTHER" id="PTHR44329">
    <property type="entry name" value="SERINE/THREONINE-PROTEIN KINASE TNNI3K-RELATED"/>
    <property type="match status" value="1"/>
</dbReference>
<dbReference type="Gene3D" id="1.10.510.10">
    <property type="entry name" value="Transferase(Phosphotransferase) domain 1"/>
    <property type="match status" value="1"/>
</dbReference>
<feature type="compositionally biased region" description="Low complexity" evidence="1">
    <location>
        <begin position="383"/>
        <end position="394"/>
    </location>
</feature>
<comment type="caution">
    <text evidence="3">The sequence shown here is derived from an EMBL/GenBank/DDBJ whole genome shotgun (WGS) entry which is preliminary data.</text>
</comment>
<organism evidence="3 4">
    <name type="scientific">Coemansia spiralis</name>
    <dbReference type="NCBI Taxonomy" id="417178"/>
    <lineage>
        <taxon>Eukaryota</taxon>
        <taxon>Fungi</taxon>
        <taxon>Fungi incertae sedis</taxon>
        <taxon>Zoopagomycota</taxon>
        <taxon>Kickxellomycotina</taxon>
        <taxon>Kickxellomycetes</taxon>
        <taxon>Kickxellales</taxon>
        <taxon>Kickxellaceae</taxon>
        <taxon>Coemansia</taxon>
    </lineage>
</organism>
<dbReference type="InterPro" id="IPR000719">
    <property type="entry name" value="Prot_kinase_dom"/>
</dbReference>
<evidence type="ECO:0000313" key="3">
    <source>
        <dbReference type="EMBL" id="KAJ2680110.1"/>
    </source>
</evidence>
<evidence type="ECO:0000313" key="4">
    <source>
        <dbReference type="Proteomes" id="UP001151518"/>
    </source>
</evidence>
<proteinExistence type="predicted"/>
<evidence type="ECO:0000256" key="1">
    <source>
        <dbReference type="SAM" id="MobiDB-lite"/>
    </source>
</evidence>
<dbReference type="EMBL" id="JANBTW010000007">
    <property type="protein sequence ID" value="KAJ2680110.1"/>
    <property type="molecule type" value="Genomic_DNA"/>
</dbReference>
<dbReference type="OrthoDB" id="4062651at2759"/>
<dbReference type="PROSITE" id="PS50011">
    <property type="entry name" value="PROTEIN_KINASE_DOM"/>
    <property type="match status" value="1"/>
</dbReference>
<dbReference type="GO" id="GO:0005524">
    <property type="term" value="F:ATP binding"/>
    <property type="evidence" value="ECO:0007669"/>
    <property type="project" value="InterPro"/>
</dbReference>